<gene>
    <name evidence="4" type="ORF">A3J46_05610</name>
</gene>
<dbReference type="Proteomes" id="UP000177167">
    <property type="component" value="Unassembled WGS sequence"/>
</dbReference>
<name>A0A1F8F9E4_9BACT</name>
<dbReference type="GO" id="GO:0006520">
    <property type="term" value="P:amino acid metabolic process"/>
    <property type="evidence" value="ECO:0007669"/>
    <property type="project" value="InterPro"/>
</dbReference>
<dbReference type="SUPFAM" id="SSF53383">
    <property type="entry name" value="PLP-dependent transferases"/>
    <property type="match status" value="1"/>
</dbReference>
<sequence length="366" mass="41163">MVKNQMIPPPYKNKVVEPIFLIPKKERIKAIKEAGYNTFLLRSQDVYIDLLTDSGTSAMSDDQWAGMMLGDEAYAGSRNFYALEEAVRDVFGYKYAVPTHQGRAAEHLMAKILISKKGGYIPNNFYFTTSRAHQELAGGTWVDVGISEANDPSSAYPFKGNIDTDKLEQVIKSKKNIPFVRIEACLNMAGGQPFSMANIVQVSSICRRYSIFFLLDATRIVENAYFIKQRENGYSGKTLAEIIREICSHTDGCTMSSKKDHFVNIGGFLATNDKKVFEKAKELVVIYEGLHTYGGLAGRDMEAIARGMRESVEREEYVEYYVSQVQYLWNELKISGIPVVEPAGAHAVFIDAKKFYPDIPQNRFPA</sequence>
<evidence type="ECO:0000313" key="4">
    <source>
        <dbReference type="EMBL" id="OGN09218.1"/>
    </source>
</evidence>
<dbReference type="PANTHER" id="PTHR32325">
    <property type="entry name" value="BETA-ELIMINATING LYASE-LIKE PROTEIN-RELATED"/>
    <property type="match status" value="1"/>
</dbReference>
<evidence type="ECO:0000259" key="3">
    <source>
        <dbReference type="Pfam" id="PF01212"/>
    </source>
</evidence>
<proteinExistence type="predicted"/>
<dbReference type="EMBL" id="MGJP01000041">
    <property type="protein sequence ID" value="OGN09218.1"/>
    <property type="molecule type" value="Genomic_DNA"/>
</dbReference>
<keyword evidence="4" id="KW-0456">Lyase</keyword>
<dbReference type="InterPro" id="IPR015424">
    <property type="entry name" value="PyrdxlP-dep_Trfase"/>
</dbReference>
<evidence type="ECO:0000313" key="5">
    <source>
        <dbReference type="Proteomes" id="UP000177167"/>
    </source>
</evidence>
<keyword evidence="2" id="KW-0663">Pyridoxal phosphate</keyword>
<dbReference type="Gene3D" id="3.40.640.10">
    <property type="entry name" value="Type I PLP-dependent aspartate aminotransferase-like (Major domain)"/>
    <property type="match status" value="1"/>
</dbReference>
<evidence type="ECO:0000256" key="2">
    <source>
        <dbReference type="ARBA" id="ARBA00022898"/>
    </source>
</evidence>
<feature type="domain" description="Aromatic amino acid beta-eliminating lyase/threonine aldolase" evidence="3">
    <location>
        <begin position="49"/>
        <end position="355"/>
    </location>
</feature>
<feature type="non-terminal residue" evidence="4">
    <location>
        <position position="366"/>
    </location>
</feature>
<dbReference type="Pfam" id="PF01212">
    <property type="entry name" value="Beta_elim_lyase"/>
    <property type="match status" value="1"/>
</dbReference>
<dbReference type="InterPro" id="IPR015421">
    <property type="entry name" value="PyrdxlP-dep_Trfase_major"/>
</dbReference>
<comment type="caution">
    <text evidence="4">The sequence shown here is derived from an EMBL/GenBank/DDBJ whole genome shotgun (WGS) entry which is preliminary data.</text>
</comment>
<dbReference type="NCBIfam" id="NF009709">
    <property type="entry name" value="PRK13238.1"/>
    <property type="match status" value="1"/>
</dbReference>
<dbReference type="InterPro" id="IPR001597">
    <property type="entry name" value="ArAA_b-elim_lyase/Thr_aldolase"/>
</dbReference>
<organism evidence="4 5">
    <name type="scientific">Candidatus Yanofskybacteria bacterium RIFCSPHIGHO2_02_FULL_41_11</name>
    <dbReference type="NCBI Taxonomy" id="1802675"/>
    <lineage>
        <taxon>Bacteria</taxon>
        <taxon>Candidatus Yanofskyibacteriota</taxon>
    </lineage>
</organism>
<reference evidence="4 5" key="1">
    <citation type="journal article" date="2016" name="Nat. Commun.">
        <title>Thousands of microbial genomes shed light on interconnected biogeochemical processes in an aquifer system.</title>
        <authorList>
            <person name="Anantharaman K."/>
            <person name="Brown C.T."/>
            <person name="Hug L.A."/>
            <person name="Sharon I."/>
            <person name="Castelle C.J."/>
            <person name="Probst A.J."/>
            <person name="Thomas B.C."/>
            <person name="Singh A."/>
            <person name="Wilkins M.J."/>
            <person name="Karaoz U."/>
            <person name="Brodie E.L."/>
            <person name="Williams K.H."/>
            <person name="Hubbard S.S."/>
            <person name="Banfield J.F."/>
        </authorList>
    </citation>
    <scope>NUCLEOTIDE SEQUENCE [LARGE SCALE GENOMIC DNA]</scope>
</reference>
<dbReference type="PANTHER" id="PTHR32325:SF4">
    <property type="entry name" value="TRYPTOPHANASE"/>
    <property type="match status" value="1"/>
</dbReference>
<protein>
    <submittedName>
        <fullName evidence="4">Tyrosine phenol-lyase</fullName>
    </submittedName>
</protein>
<accession>A0A1F8F9E4</accession>
<dbReference type="GO" id="GO:0016829">
    <property type="term" value="F:lyase activity"/>
    <property type="evidence" value="ECO:0007669"/>
    <property type="project" value="UniProtKB-KW"/>
</dbReference>
<comment type="cofactor">
    <cofactor evidence="1">
        <name>pyridoxal 5'-phosphate</name>
        <dbReference type="ChEBI" id="CHEBI:597326"/>
    </cofactor>
</comment>
<dbReference type="AlphaFoldDB" id="A0A1F8F9E4"/>
<evidence type="ECO:0000256" key="1">
    <source>
        <dbReference type="ARBA" id="ARBA00001933"/>
    </source>
</evidence>